<gene>
    <name evidence="2" type="ORF">J1605_010327</name>
</gene>
<name>A0AB34GSS4_ESCRO</name>
<organism evidence="2 3">
    <name type="scientific">Eschrichtius robustus</name>
    <name type="common">California gray whale</name>
    <name type="synonym">Eschrichtius gibbosus</name>
    <dbReference type="NCBI Taxonomy" id="9764"/>
    <lineage>
        <taxon>Eukaryota</taxon>
        <taxon>Metazoa</taxon>
        <taxon>Chordata</taxon>
        <taxon>Craniata</taxon>
        <taxon>Vertebrata</taxon>
        <taxon>Euteleostomi</taxon>
        <taxon>Mammalia</taxon>
        <taxon>Eutheria</taxon>
        <taxon>Laurasiatheria</taxon>
        <taxon>Artiodactyla</taxon>
        <taxon>Whippomorpha</taxon>
        <taxon>Cetacea</taxon>
        <taxon>Mysticeti</taxon>
        <taxon>Eschrichtiidae</taxon>
        <taxon>Eschrichtius</taxon>
    </lineage>
</organism>
<evidence type="ECO:0000313" key="3">
    <source>
        <dbReference type="Proteomes" id="UP001159641"/>
    </source>
</evidence>
<sequence length="168" mass="18135">MALNKLHGLCNYISKLHFLLLHETSGAALHQLRRCGRESAAGRLLPVDLERERAALCARQRSHGAPPALRPVGSGEAPSGGLARRRAAAARAERDASLICQSQLETSAFPPSALKSPRGRAQPQSCGGQPCHPAPGPARRERRARRVWTHRGIALRMLGPPARFFPGP</sequence>
<dbReference type="EMBL" id="JAIQCJ010002113">
    <property type="protein sequence ID" value="KAJ8782348.1"/>
    <property type="molecule type" value="Genomic_DNA"/>
</dbReference>
<evidence type="ECO:0000313" key="2">
    <source>
        <dbReference type="EMBL" id="KAJ8782348.1"/>
    </source>
</evidence>
<evidence type="ECO:0000256" key="1">
    <source>
        <dbReference type="SAM" id="MobiDB-lite"/>
    </source>
</evidence>
<reference evidence="2 3" key="1">
    <citation type="submission" date="2022-11" db="EMBL/GenBank/DDBJ databases">
        <title>Whole genome sequence of Eschrichtius robustus ER-17-0199.</title>
        <authorList>
            <person name="Bruniche-Olsen A."/>
            <person name="Black A.N."/>
            <person name="Fields C.J."/>
            <person name="Walden K."/>
            <person name="Dewoody J.A."/>
        </authorList>
    </citation>
    <scope>NUCLEOTIDE SEQUENCE [LARGE SCALE GENOMIC DNA]</scope>
    <source>
        <strain evidence="2">ER-17-0199</strain>
        <tissue evidence="2">Blubber</tissue>
    </source>
</reference>
<comment type="caution">
    <text evidence="2">The sequence shown here is derived from an EMBL/GenBank/DDBJ whole genome shotgun (WGS) entry which is preliminary data.</text>
</comment>
<dbReference type="InterPro" id="IPR040791">
    <property type="entry name" value="DUF5555"/>
</dbReference>
<keyword evidence="3" id="KW-1185">Reference proteome</keyword>
<dbReference type="Pfam" id="PF17710">
    <property type="entry name" value="DUF5555"/>
    <property type="match status" value="1"/>
</dbReference>
<dbReference type="AlphaFoldDB" id="A0AB34GSS4"/>
<feature type="region of interest" description="Disordered" evidence="1">
    <location>
        <begin position="61"/>
        <end position="88"/>
    </location>
</feature>
<protein>
    <submittedName>
        <fullName evidence="2">Uncharacterized protein</fullName>
    </submittedName>
</protein>
<accession>A0AB34GSS4</accession>
<dbReference type="Proteomes" id="UP001159641">
    <property type="component" value="Unassembled WGS sequence"/>
</dbReference>
<proteinExistence type="predicted"/>
<feature type="region of interest" description="Disordered" evidence="1">
    <location>
        <begin position="109"/>
        <end position="144"/>
    </location>
</feature>